<reference evidence="3" key="1">
    <citation type="submission" date="2016-12" db="EMBL/GenBank/DDBJ databases">
        <title>Draft Genome Sequences od Carboxydothermus pertinax and islandicus, Hydrogenogenic Carboxydotrophic Bacteria.</title>
        <authorList>
            <person name="Fukuyama Y."/>
            <person name="Ohmae K."/>
            <person name="Yoneda Y."/>
            <person name="Yoshida T."/>
            <person name="Sako Y."/>
        </authorList>
    </citation>
    <scope>NUCLEOTIDE SEQUENCE [LARGE SCALE GENOMIC DNA]</scope>
    <source>
        <strain evidence="3">Ug1</strain>
    </source>
</reference>
<dbReference type="OrthoDB" id="9816453at2"/>
<dbReference type="EMBL" id="BDJK01000027">
    <property type="protein sequence ID" value="GAV23052.1"/>
    <property type="molecule type" value="Genomic_DNA"/>
</dbReference>
<dbReference type="PANTHER" id="PTHR40446:SF2">
    <property type="entry name" value="N-ACETYLGLUCOSAMINE-1-PHOSPHODIESTER ALPHA-N-ACETYLGLUCOSAMINIDASE"/>
    <property type="match status" value="1"/>
</dbReference>
<proteinExistence type="predicted"/>
<keyword evidence="3" id="KW-1185">Reference proteome</keyword>
<dbReference type="PANTHER" id="PTHR40446">
    <property type="entry name" value="N-ACETYLGLUCOSAMINE-1-PHOSPHODIESTER ALPHA-N-ACETYLGLUCOSAMINIDASE"/>
    <property type="match status" value="1"/>
</dbReference>
<dbReference type="RefSeq" id="WP_075859505.1">
    <property type="nucleotide sequence ID" value="NZ_BDJK01000027.1"/>
</dbReference>
<dbReference type="AlphaFoldDB" id="A0A1L8CVW8"/>
<gene>
    <name evidence="2" type="ORF">cpu_15620</name>
</gene>
<evidence type="ECO:0000259" key="1">
    <source>
        <dbReference type="Pfam" id="PF09992"/>
    </source>
</evidence>
<dbReference type="Pfam" id="PF09992">
    <property type="entry name" value="NAGPA"/>
    <property type="match status" value="1"/>
</dbReference>
<dbReference type="STRING" id="870242.cpu_15620"/>
<evidence type="ECO:0000313" key="2">
    <source>
        <dbReference type="EMBL" id="GAV23052.1"/>
    </source>
</evidence>
<evidence type="ECO:0000313" key="3">
    <source>
        <dbReference type="Proteomes" id="UP000187485"/>
    </source>
</evidence>
<protein>
    <recommendedName>
        <fullName evidence="1">Phosphodiester glycosidase domain-containing protein</fullName>
    </recommendedName>
</protein>
<dbReference type="Proteomes" id="UP000187485">
    <property type="component" value="Unassembled WGS sequence"/>
</dbReference>
<name>A0A1L8CVW8_9THEO</name>
<feature type="domain" description="Phosphodiester glycosidase" evidence="1">
    <location>
        <begin position="190"/>
        <end position="353"/>
    </location>
</feature>
<comment type="caution">
    <text evidence="2">The sequence shown here is derived from an EMBL/GenBank/DDBJ whole genome shotgun (WGS) entry which is preliminary data.</text>
</comment>
<dbReference type="InterPro" id="IPR018711">
    <property type="entry name" value="NAGPA"/>
</dbReference>
<organism evidence="2 3">
    <name type="scientific">Carboxydothermus pertinax</name>
    <dbReference type="NCBI Taxonomy" id="870242"/>
    <lineage>
        <taxon>Bacteria</taxon>
        <taxon>Bacillati</taxon>
        <taxon>Bacillota</taxon>
        <taxon>Clostridia</taxon>
        <taxon>Thermoanaerobacterales</taxon>
        <taxon>Thermoanaerobacteraceae</taxon>
        <taxon>Carboxydothermus</taxon>
    </lineage>
</organism>
<accession>A0A1L8CVW8</accession>
<sequence length="356" mass="39257">MVQRKIALGAILLVCIILFSQITLGANSYQVFEKKLKINNKNFTVKGVIVDLNTKKLKMQTVLAKNQLGQVESLESMVKRKKGLIGINGTFFSAYDAYKEPYGNLMIDGRLIRKGNGERCSVGILPGNEVIFGYVKWDISVIFSAYSEEGTELPYIYPVHTLNPVRIPGWRGYTLFTPESGKEILYSDGYNIVVDKQKVIRIVYGKTSIPSQGFVLNTGSLYPPGNLLNSNVTLKIEPKSQENDLWSKAHAVLEAGPYLVKEGKIIADPLKENFTHYKIKDGSFARSGIGVTKSNKLLLVTVNSATVKELALIMQKLGAYYAMNLDGGASSGLYVNGKYLTKPGRLLSNALVISLN</sequence>